<dbReference type="EMBL" id="VEVO01011474">
    <property type="protein sequence ID" value="KAF0021385.1"/>
    <property type="molecule type" value="Genomic_DNA"/>
</dbReference>
<sequence>MCEYTAVAEGECCPRCVASPCLADSLSYDIRQTCQDPAGVARLSGDTWHMPNSPCTACTCKVGRRQRTRRSETVVAN</sequence>
<evidence type="ECO:0000313" key="3">
    <source>
        <dbReference type="Proteomes" id="UP000438429"/>
    </source>
</evidence>
<dbReference type="GO" id="GO:0005080">
    <property type="term" value="F:protein kinase C binding"/>
    <property type="evidence" value="ECO:0007669"/>
    <property type="project" value="TreeGrafter"/>
</dbReference>
<organism evidence="2 3">
    <name type="scientific">Scophthalmus maximus</name>
    <name type="common">Turbot</name>
    <name type="synonym">Psetta maxima</name>
    <dbReference type="NCBI Taxonomy" id="52904"/>
    <lineage>
        <taxon>Eukaryota</taxon>
        <taxon>Metazoa</taxon>
        <taxon>Chordata</taxon>
        <taxon>Craniata</taxon>
        <taxon>Vertebrata</taxon>
        <taxon>Euteleostomi</taxon>
        <taxon>Actinopterygii</taxon>
        <taxon>Neopterygii</taxon>
        <taxon>Teleostei</taxon>
        <taxon>Neoteleostei</taxon>
        <taxon>Acanthomorphata</taxon>
        <taxon>Carangaria</taxon>
        <taxon>Pleuronectiformes</taxon>
        <taxon>Pleuronectoidei</taxon>
        <taxon>Scophthalmidae</taxon>
        <taxon>Scophthalmus</taxon>
    </lineage>
</organism>
<gene>
    <name evidence="2" type="ORF">F2P81_026363</name>
</gene>
<dbReference type="GO" id="GO:0008201">
    <property type="term" value="F:heparin binding"/>
    <property type="evidence" value="ECO:0007669"/>
    <property type="project" value="TreeGrafter"/>
</dbReference>
<dbReference type="PANTHER" id="PTHR24042:SF2">
    <property type="entry name" value="PROTEIN KINASE C-BINDING PROTEIN NELL1"/>
    <property type="match status" value="1"/>
</dbReference>
<dbReference type="Proteomes" id="UP000438429">
    <property type="component" value="Unassembled WGS sequence"/>
</dbReference>
<dbReference type="GO" id="GO:0045778">
    <property type="term" value="P:positive regulation of ossification"/>
    <property type="evidence" value="ECO:0007669"/>
    <property type="project" value="TreeGrafter"/>
</dbReference>
<dbReference type="PANTHER" id="PTHR24042">
    <property type="entry name" value="NEL HOMOLOG"/>
    <property type="match status" value="1"/>
</dbReference>
<evidence type="ECO:0000256" key="1">
    <source>
        <dbReference type="ARBA" id="ARBA00023180"/>
    </source>
</evidence>
<keyword evidence="1" id="KW-0325">Glycoprotein</keyword>
<proteinExistence type="predicted"/>
<name>A0A6A4RM35_SCOMX</name>
<dbReference type="InterPro" id="IPR051586">
    <property type="entry name" value="PKC-binding_NELL"/>
</dbReference>
<dbReference type="AlphaFoldDB" id="A0A6A4RM35"/>
<dbReference type="GO" id="GO:0005737">
    <property type="term" value="C:cytoplasm"/>
    <property type="evidence" value="ECO:0007669"/>
    <property type="project" value="TreeGrafter"/>
</dbReference>
<evidence type="ECO:0008006" key="4">
    <source>
        <dbReference type="Google" id="ProtNLM"/>
    </source>
</evidence>
<protein>
    <recommendedName>
        <fullName evidence="4">VWFC domain-containing protein</fullName>
    </recommendedName>
</protein>
<dbReference type="GO" id="GO:0005615">
    <property type="term" value="C:extracellular space"/>
    <property type="evidence" value="ECO:0007669"/>
    <property type="project" value="TreeGrafter"/>
</dbReference>
<reference evidence="2 3" key="1">
    <citation type="submission" date="2019-06" db="EMBL/GenBank/DDBJ databases">
        <title>Draft genomes of female and male turbot (Scophthalmus maximus).</title>
        <authorList>
            <person name="Xu H."/>
            <person name="Xu X.-W."/>
            <person name="Shao C."/>
            <person name="Chen S."/>
        </authorList>
    </citation>
    <scope>NUCLEOTIDE SEQUENCE [LARGE SCALE GENOMIC DNA]</scope>
    <source>
        <strain evidence="2">Ysfricsl-2016a</strain>
        <tissue evidence="2">Blood</tissue>
    </source>
</reference>
<comment type="caution">
    <text evidence="2">The sequence shown here is derived from an EMBL/GenBank/DDBJ whole genome shotgun (WGS) entry which is preliminary data.</text>
</comment>
<evidence type="ECO:0000313" key="2">
    <source>
        <dbReference type="EMBL" id="KAF0021385.1"/>
    </source>
</evidence>
<accession>A0A6A4RM35</accession>
<dbReference type="GO" id="GO:0045667">
    <property type="term" value="P:regulation of osteoblast differentiation"/>
    <property type="evidence" value="ECO:0007669"/>
    <property type="project" value="TreeGrafter"/>
</dbReference>